<evidence type="ECO:0000256" key="11">
    <source>
        <dbReference type="PIRSR" id="PIRSR036684-3"/>
    </source>
</evidence>
<evidence type="ECO:0000259" key="13">
    <source>
        <dbReference type="SMART" id="SM01274"/>
    </source>
</evidence>
<evidence type="ECO:0000256" key="3">
    <source>
        <dbReference type="ARBA" id="ARBA00007686"/>
    </source>
</evidence>
<evidence type="ECO:0000256" key="7">
    <source>
        <dbReference type="ARBA" id="ARBA00023002"/>
    </source>
</evidence>
<organism evidence="14 15">
    <name type="scientific">Allorhizobium borbori</name>
    <dbReference type="NCBI Taxonomy" id="485907"/>
    <lineage>
        <taxon>Bacteria</taxon>
        <taxon>Pseudomonadati</taxon>
        <taxon>Pseudomonadota</taxon>
        <taxon>Alphaproteobacteria</taxon>
        <taxon>Hyphomicrobiales</taxon>
        <taxon>Rhizobiaceae</taxon>
        <taxon>Rhizobium/Agrobacterium group</taxon>
        <taxon>Allorhizobium</taxon>
    </lineage>
</organism>
<comment type="cofactor">
    <cofactor evidence="2">
        <name>Mg(2+)</name>
        <dbReference type="ChEBI" id="CHEBI:18420"/>
    </cofactor>
</comment>
<evidence type="ECO:0000256" key="9">
    <source>
        <dbReference type="PIRSR" id="PIRSR036684-1"/>
    </source>
</evidence>
<dbReference type="GO" id="GO:0004473">
    <property type="term" value="F:malate dehydrogenase (decarboxylating) (NADP+) activity"/>
    <property type="evidence" value="ECO:0007669"/>
    <property type="project" value="UniProtKB-EC"/>
</dbReference>
<dbReference type="PIRSF" id="PIRSF036684">
    <property type="entry name" value="ME_PTA"/>
    <property type="match status" value="1"/>
</dbReference>
<keyword evidence="15" id="KW-1185">Reference proteome</keyword>
<dbReference type="InterPro" id="IPR002505">
    <property type="entry name" value="PTA_PTB"/>
</dbReference>
<dbReference type="InterPro" id="IPR042112">
    <property type="entry name" value="P_AcTrfase_dom2"/>
</dbReference>
<dbReference type="Proteomes" id="UP000584824">
    <property type="component" value="Unassembled WGS sequence"/>
</dbReference>
<evidence type="ECO:0000256" key="8">
    <source>
        <dbReference type="ARBA" id="ARBA00023268"/>
    </source>
</evidence>
<dbReference type="InterPro" id="IPR051674">
    <property type="entry name" value="Malate_Decarboxylase"/>
</dbReference>
<keyword evidence="8" id="KW-0511">Multifunctional enzyme</keyword>
<dbReference type="InterPro" id="IPR046346">
    <property type="entry name" value="Aminoacid_DH-like_N_sf"/>
</dbReference>
<feature type="binding site" evidence="11">
    <location>
        <position position="300"/>
    </location>
    <ligand>
        <name>a divalent metal cation</name>
        <dbReference type="ChEBI" id="CHEBI:60240"/>
    </ligand>
</feature>
<dbReference type="SMART" id="SM00919">
    <property type="entry name" value="Malic_M"/>
    <property type="match status" value="1"/>
</dbReference>
<feature type="active site" description="Proton acceptor" evidence="9">
    <location>
        <position position="107"/>
    </location>
</feature>
<feature type="domain" description="Malic enzyme NAD-binding" evidence="12">
    <location>
        <begin position="176"/>
        <end position="413"/>
    </location>
</feature>
<comment type="caution">
    <text evidence="14">The sequence shown here is derived from an EMBL/GenBank/DDBJ whole genome shotgun (WGS) entry which is preliminary data.</text>
</comment>
<dbReference type="EMBL" id="JACIDU010000007">
    <property type="protein sequence ID" value="MBB4103515.1"/>
    <property type="molecule type" value="Genomic_DNA"/>
</dbReference>
<dbReference type="EC" id="1.1.1.40" evidence="14"/>
<dbReference type="AlphaFoldDB" id="A0A7W6K1K8"/>
<evidence type="ECO:0000256" key="2">
    <source>
        <dbReference type="ARBA" id="ARBA00001946"/>
    </source>
</evidence>
<dbReference type="InterPro" id="IPR036291">
    <property type="entry name" value="NAD(P)-bd_dom_sf"/>
</dbReference>
<dbReference type="Pfam" id="PF01515">
    <property type="entry name" value="PTA_PTB"/>
    <property type="match status" value="1"/>
</dbReference>
<dbReference type="FunFam" id="3.40.50.10380:FF:000003">
    <property type="entry name" value="NADP-dependent malic enzyme"/>
    <property type="match status" value="1"/>
</dbReference>
<comment type="similarity">
    <text evidence="3">In the N-terminal section; belongs to the malic enzymes family.</text>
</comment>
<dbReference type="SUPFAM" id="SSF53223">
    <property type="entry name" value="Aminoacid dehydrogenase-like, N-terminal domain"/>
    <property type="match status" value="1"/>
</dbReference>
<dbReference type="Gene3D" id="3.40.50.10750">
    <property type="entry name" value="Isocitrate/Isopropylmalate dehydrogenase-like"/>
    <property type="match status" value="1"/>
</dbReference>
<protein>
    <submittedName>
        <fullName evidence="14">Malate dehydrogenase (Oxaloacetate-decarboxylating)(NADP+)</fullName>
        <ecNumber evidence="14">1.1.1.40</ecNumber>
    </submittedName>
</protein>
<dbReference type="Gene3D" id="3.40.50.10380">
    <property type="entry name" value="Malic enzyme, N-terminal domain"/>
    <property type="match status" value="1"/>
</dbReference>
<dbReference type="PROSITE" id="PS00331">
    <property type="entry name" value="MALIC_ENZYMES"/>
    <property type="match status" value="1"/>
</dbReference>
<dbReference type="SUPFAM" id="SSF53659">
    <property type="entry name" value="Isocitrate/Isopropylmalate dehydrogenase-like"/>
    <property type="match status" value="1"/>
</dbReference>
<dbReference type="PANTHER" id="PTHR43237">
    <property type="entry name" value="NADP-DEPENDENT MALIC ENZYME"/>
    <property type="match status" value="1"/>
</dbReference>
<dbReference type="Gene3D" id="3.40.50.10950">
    <property type="match status" value="1"/>
</dbReference>
<dbReference type="SMART" id="SM01274">
    <property type="entry name" value="malic"/>
    <property type="match status" value="1"/>
</dbReference>
<feature type="binding site" evidence="11">
    <location>
        <position position="175"/>
    </location>
    <ligand>
        <name>a divalent metal cation</name>
        <dbReference type="ChEBI" id="CHEBI:60240"/>
    </ligand>
</feature>
<accession>A0A7W6K1K8</accession>
<dbReference type="RefSeq" id="WP_183792127.1">
    <property type="nucleotide sequence ID" value="NZ_JACIDU010000007.1"/>
</dbReference>
<feature type="binding site" evidence="10">
    <location>
        <position position="150"/>
    </location>
    <ligand>
        <name>a divalent metal cation</name>
        <dbReference type="ChEBI" id="CHEBI:60240"/>
    </ligand>
</feature>
<dbReference type="GO" id="GO:0051287">
    <property type="term" value="F:NAD binding"/>
    <property type="evidence" value="ECO:0007669"/>
    <property type="project" value="InterPro"/>
</dbReference>
<keyword evidence="11" id="KW-0521">NADP</keyword>
<dbReference type="InterPro" id="IPR012301">
    <property type="entry name" value="Malic_N_dom"/>
</dbReference>
<reference evidence="14 15" key="1">
    <citation type="submission" date="2020-08" db="EMBL/GenBank/DDBJ databases">
        <title>Genomic Encyclopedia of Type Strains, Phase IV (KMG-IV): sequencing the most valuable type-strain genomes for metagenomic binning, comparative biology and taxonomic classification.</title>
        <authorList>
            <person name="Goeker M."/>
        </authorList>
    </citation>
    <scope>NUCLEOTIDE SEQUENCE [LARGE SCALE GENOMIC DNA]</scope>
    <source>
        <strain evidence="14 15">DSM 26385</strain>
    </source>
</reference>
<evidence type="ECO:0000256" key="10">
    <source>
        <dbReference type="PIRSR" id="PIRSR036684-2"/>
    </source>
</evidence>
<dbReference type="CDD" id="cd05311">
    <property type="entry name" value="NAD_bind_2_malic_enz"/>
    <property type="match status" value="1"/>
</dbReference>
<dbReference type="FunFam" id="3.40.50.720:FF:000095">
    <property type="entry name" value="NADP-dependent malic enzyme"/>
    <property type="match status" value="1"/>
</dbReference>
<evidence type="ECO:0000256" key="5">
    <source>
        <dbReference type="ARBA" id="ARBA00011823"/>
    </source>
</evidence>
<feature type="domain" description="Malic enzyme N-terminal" evidence="13">
    <location>
        <begin position="31"/>
        <end position="164"/>
    </location>
</feature>
<dbReference type="InterPro" id="IPR037062">
    <property type="entry name" value="Malic_N_dom_sf"/>
</dbReference>
<sequence>MTDEQKNMSEEDKARLDLDQQALFFHRYPRPGKLEIQATKPLGNQRDLALAYSPGVAAPCLEIRDNPDTAVDYTARGNLVGVVSNGTAVLGLGNIGPLASKPVMEGKAVLFKKFAGIDVFDIEIDAPGVDDMVSTISALEPTFGGINLEDIKAPECFEVERRLREKMNIPVFHDDQHGTAIIVAAAIINGLELAGKKLEAVKIVASGAGAAALACLNLLVALGARRENIWVHDIEGLVYKGREVLMDPWKSVYAQESDKRKLDESIGGADVFLGLSAAGVLKPELLKQMAEKPLIMALANPTPEIMPDLARAERPDAMICTGRSDFPNQVNNVLCFPYIFRGALDCGATTINEEMKMATVKAIAALAREEVNEAAAKARGGEALVFGPNYLIPSPFDQRLMLRIAPAVAKAAAETGVALRPIADFDAYVEQLSRFVYRSGFIMKPIFNAAKASPRKRVIFAEGEDERVLRAAQFLLEDNTAIPILIGRPQIIEARLKRYGLRIRPDKDFAVVNPEDDPRFREYVDEYFACVGRLGINPEGAKTMVRTNNTVIGALAVRLDHADALICGVEGRYDRHLRDVSQIIGKKPGVHAFSGLSLLISQRGAIFFADTFITHDPTPEEVAETAVLAARAIQRFGITPRVALVSHSNFGSRDSASARKMRAALQLVQDQMPDLEIDGEMQGGSALNEALRKRAMPNSTLSGEANLLVFPNLDAANISLGLTRTMMDALHVGPIMLGARLPAHILSSTVTSRGVVNMAALAVAEASQIER</sequence>
<name>A0A7W6K1K8_9HYPH</name>
<feature type="binding site" evidence="10">
    <location>
        <position position="149"/>
    </location>
    <ligand>
        <name>a divalent metal cation</name>
        <dbReference type="ChEBI" id="CHEBI:60240"/>
    </ligand>
</feature>
<dbReference type="PANTHER" id="PTHR43237:SF4">
    <property type="entry name" value="NADP-DEPENDENT MALIC ENZYME"/>
    <property type="match status" value="1"/>
</dbReference>
<dbReference type="InterPro" id="IPR015884">
    <property type="entry name" value="Malic_enzyme_CS"/>
</dbReference>
<dbReference type="Gene3D" id="3.40.50.720">
    <property type="entry name" value="NAD(P)-binding Rossmann-like Domain"/>
    <property type="match status" value="1"/>
</dbReference>
<keyword evidence="6 10" id="KW-0479">Metal-binding</keyword>
<dbReference type="SUPFAM" id="SSF51735">
    <property type="entry name" value="NAD(P)-binding Rossmann-fold domains"/>
    <property type="match status" value="1"/>
</dbReference>
<evidence type="ECO:0000313" key="14">
    <source>
        <dbReference type="EMBL" id="MBB4103515.1"/>
    </source>
</evidence>
<dbReference type="Pfam" id="PF00390">
    <property type="entry name" value="malic"/>
    <property type="match status" value="2"/>
</dbReference>
<dbReference type="Pfam" id="PF03949">
    <property type="entry name" value="Malic_M"/>
    <property type="match status" value="1"/>
</dbReference>
<dbReference type="GO" id="GO:0016746">
    <property type="term" value="F:acyltransferase activity"/>
    <property type="evidence" value="ECO:0007669"/>
    <property type="project" value="InterPro"/>
</dbReference>
<dbReference type="GO" id="GO:0046872">
    <property type="term" value="F:metal ion binding"/>
    <property type="evidence" value="ECO:0007669"/>
    <property type="project" value="UniProtKB-KW"/>
</dbReference>
<dbReference type="InterPro" id="IPR012188">
    <property type="entry name" value="ME_PTA"/>
</dbReference>
<evidence type="ECO:0000259" key="12">
    <source>
        <dbReference type="SMART" id="SM00919"/>
    </source>
</evidence>
<comment type="similarity">
    <text evidence="4">In the C-terminal section; belongs to the phosphate acetyltransferase and butyryltransferase family.</text>
</comment>
<dbReference type="InterPro" id="IPR012302">
    <property type="entry name" value="Malic_NAD-bd"/>
</dbReference>
<evidence type="ECO:0000313" key="15">
    <source>
        <dbReference type="Proteomes" id="UP000584824"/>
    </source>
</evidence>
<proteinExistence type="inferred from homology"/>
<evidence type="ECO:0000256" key="6">
    <source>
        <dbReference type="ARBA" id="ARBA00022723"/>
    </source>
</evidence>
<gene>
    <name evidence="14" type="ORF">GGQ66_002073</name>
</gene>
<comment type="cofactor">
    <cofactor evidence="1">
        <name>Mn(2+)</name>
        <dbReference type="ChEBI" id="CHEBI:29035"/>
    </cofactor>
</comment>
<evidence type="ECO:0000256" key="1">
    <source>
        <dbReference type="ARBA" id="ARBA00001936"/>
    </source>
</evidence>
<feature type="binding site" evidence="11">
    <location>
        <begin position="89"/>
        <end position="96"/>
    </location>
    <ligand>
        <name>NADP(+)</name>
        <dbReference type="ChEBI" id="CHEBI:58349"/>
    </ligand>
</feature>
<comment type="subunit">
    <text evidence="5">Homooctamer.</text>
</comment>
<keyword evidence="7 14" id="KW-0560">Oxidoreductase</keyword>
<dbReference type="InterPro" id="IPR045213">
    <property type="entry name" value="Malic_NAD-bd_bact_type"/>
</dbReference>
<dbReference type="InterPro" id="IPR042113">
    <property type="entry name" value="P_AcTrfase_dom1"/>
</dbReference>
<evidence type="ECO:0000256" key="4">
    <source>
        <dbReference type="ARBA" id="ARBA00008756"/>
    </source>
</evidence>
<dbReference type="GO" id="GO:0006108">
    <property type="term" value="P:malate metabolic process"/>
    <property type="evidence" value="ECO:0007669"/>
    <property type="project" value="InterPro"/>
</dbReference>